<evidence type="ECO:0000256" key="1">
    <source>
        <dbReference type="SAM" id="MobiDB-lite"/>
    </source>
</evidence>
<reference evidence="2" key="1">
    <citation type="submission" date="2021-10" db="EMBL/GenBank/DDBJ databases">
        <authorList>
            <person name="Piombo E."/>
        </authorList>
    </citation>
    <scope>NUCLEOTIDE SEQUENCE</scope>
</reference>
<feature type="compositionally biased region" description="Acidic residues" evidence="1">
    <location>
        <begin position="29"/>
        <end position="39"/>
    </location>
</feature>
<sequence>MVTSVISASHLVSKPAQSGSEESIPQAEQEQEQSPENDSDATHTTICLTIFIFRGEPDMYFKRHVILYFTSPELPDFCETVHIQRVGETGPWMVDRARGAIDWALEANYCAHVNAGAVVVTRGEEMVPVAVTAGVPVQSRLNMSWNCQNFVLEGLQALVDEGFQTQEWYTAVEDELVERLMDGTVG</sequence>
<protein>
    <submittedName>
        <fullName evidence="2">Uncharacterized protein</fullName>
    </submittedName>
</protein>
<dbReference type="AlphaFoldDB" id="A0A9N9YRY2"/>
<gene>
    <name evidence="2" type="ORF">CRHIZ90672A_00012324</name>
</gene>
<proteinExistence type="predicted"/>
<name>A0A9N9YRY2_9HYPO</name>
<feature type="region of interest" description="Disordered" evidence="1">
    <location>
        <begin position="1"/>
        <end position="41"/>
    </location>
</feature>
<comment type="caution">
    <text evidence="2">The sequence shown here is derived from an EMBL/GenBank/DDBJ whole genome shotgun (WGS) entry which is preliminary data.</text>
</comment>
<dbReference type="EMBL" id="CABFNQ020000764">
    <property type="protein sequence ID" value="CAH0041879.1"/>
    <property type="molecule type" value="Genomic_DNA"/>
</dbReference>
<evidence type="ECO:0000313" key="2">
    <source>
        <dbReference type="EMBL" id="CAH0041879.1"/>
    </source>
</evidence>
<keyword evidence="3" id="KW-1185">Reference proteome</keyword>
<dbReference type="Proteomes" id="UP000696573">
    <property type="component" value="Unassembled WGS sequence"/>
</dbReference>
<accession>A0A9N9YRY2</accession>
<dbReference type="OrthoDB" id="37659at2759"/>
<organism evidence="2 3">
    <name type="scientific">Clonostachys rhizophaga</name>
    <dbReference type="NCBI Taxonomy" id="160324"/>
    <lineage>
        <taxon>Eukaryota</taxon>
        <taxon>Fungi</taxon>
        <taxon>Dikarya</taxon>
        <taxon>Ascomycota</taxon>
        <taxon>Pezizomycotina</taxon>
        <taxon>Sordariomycetes</taxon>
        <taxon>Hypocreomycetidae</taxon>
        <taxon>Hypocreales</taxon>
        <taxon>Bionectriaceae</taxon>
        <taxon>Clonostachys</taxon>
    </lineage>
</organism>
<evidence type="ECO:0000313" key="3">
    <source>
        <dbReference type="Proteomes" id="UP000696573"/>
    </source>
</evidence>